<dbReference type="PANTHER" id="PTHR33223:SF10">
    <property type="entry name" value="AMINOTRANSFERASE-LIKE PLANT MOBILE DOMAIN-CONTAINING PROTEIN"/>
    <property type="match status" value="1"/>
</dbReference>
<dbReference type="EMBL" id="QJKJ01009398">
    <property type="protein sequence ID" value="RDX76750.1"/>
    <property type="molecule type" value="Genomic_DNA"/>
</dbReference>
<feature type="non-terminal residue" evidence="2">
    <location>
        <position position="1"/>
    </location>
</feature>
<dbReference type="Proteomes" id="UP000257109">
    <property type="component" value="Unassembled WGS sequence"/>
</dbReference>
<feature type="domain" description="Retrotransposon gag" evidence="1">
    <location>
        <begin position="38"/>
        <end position="82"/>
    </location>
</feature>
<comment type="caution">
    <text evidence="2">The sequence shown here is derived from an EMBL/GenBank/DDBJ whole genome shotgun (WGS) entry which is preliminary data.</text>
</comment>
<proteinExistence type="predicted"/>
<dbReference type="InterPro" id="IPR005162">
    <property type="entry name" value="Retrotrans_gag_dom"/>
</dbReference>
<evidence type="ECO:0000259" key="1">
    <source>
        <dbReference type="Pfam" id="PF03732"/>
    </source>
</evidence>
<gene>
    <name evidence="2" type="ORF">CR513_43233</name>
</gene>
<dbReference type="Pfam" id="PF03732">
    <property type="entry name" value="Retrotrans_gag"/>
    <property type="match status" value="1"/>
</dbReference>
<evidence type="ECO:0000313" key="2">
    <source>
        <dbReference type="EMBL" id="RDX76750.1"/>
    </source>
</evidence>
<reference evidence="2" key="1">
    <citation type="submission" date="2018-05" db="EMBL/GenBank/DDBJ databases">
        <title>Draft genome of Mucuna pruriens seed.</title>
        <authorList>
            <person name="Nnadi N.E."/>
            <person name="Vos R."/>
            <person name="Hasami M.H."/>
            <person name="Devisetty U.K."/>
            <person name="Aguiy J.C."/>
        </authorList>
    </citation>
    <scope>NUCLEOTIDE SEQUENCE [LARGE SCALE GENOMIC DNA]</scope>
    <source>
        <strain evidence="2">JCA_2017</strain>
    </source>
</reference>
<accession>A0A371FEQ9</accession>
<dbReference type="AlphaFoldDB" id="A0A371FEQ9"/>
<protein>
    <recommendedName>
        <fullName evidence="1">Retrotransposon gag domain-containing protein</fullName>
    </recommendedName>
</protein>
<name>A0A371FEQ9_MUCPR</name>
<evidence type="ECO:0000313" key="3">
    <source>
        <dbReference type="Proteomes" id="UP000257109"/>
    </source>
</evidence>
<dbReference type="PANTHER" id="PTHR33223">
    <property type="entry name" value="CCHC-TYPE DOMAIN-CONTAINING PROTEIN"/>
    <property type="match status" value="1"/>
</dbReference>
<organism evidence="2 3">
    <name type="scientific">Mucuna pruriens</name>
    <name type="common">Velvet bean</name>
    <name type="synonym">Dolichos pruriens</name>
    <dbReference type="NCBI Taxonomy" id="157652"/>
    <lineage>
        <taxon>Eukaryota</taxon>
        <taxon>Viridiplantae</taxon>
        <taxon>Streptophyta</taxon>
        <taxon>Embryophyta</taxon>
        <taxon>Tracheophyta</taxon>
        <taxon>Spermatophyta</taxon>
        <taxon>Magnoliopsida</taxon>
        <taxon>eudicotyledons</taxon>
        <taxon>Gunneridae</taxon>
        <taxon>Pentapetalae</taxon>
        <taxon>rosids</taxon>
        <taxon>fabids</taxon>
        <taxon>Fabales</taxon>
        <taxon>Fabaceae</taxon>
        <taxon>Papilionoideae</taxon>
        <taxon>50 kb inversion clade</taxon>
        <taxon>NPAAA clade</taxon>
        <taxon>indigoferoid/millettioid clade</taxon>
        <taxon>Phaseoleae</taxon>
        <taxon>Mucuna</taxon>
    </lineage>
</organism>
<sequence length="148" mass="17109">MENFDNKYDGITDPNEHIDAHVTQVNLYTNDNAILCRVFPKSLKGIALNWYTRLPPNSIDSFETLVEKFGAQYATTIKIRNLSPEVTLHSVITTLKPGLFSNSLCKKPLASMDKLRARASRYIQMEEMMEFRDHVRVKHAVKPQTRRR</sequence>
<keyword evidence="3" id="KW-1185">Reference proteome</keyword>
<dbReference type="OrthoDB" id="1426925at2759"/>